<evidence type="ECO:0000313" key="1">
    <source>
        <dbReference type="EMBL" id="CAK9009788.1"/>
    </source>
</evidence>
<sequence>MSLSAESPSDGVKVPFNTGWNRAQVTVDAAANPEWNKSHRTLEAKQTPRTHGTVLSRSFYQLYLWKTTSSQIS</sequence>
<accession>A0ABP0J660</accession>
<dbReference type="Proteomes" id="UP001642484">
    <property type="component" value="Unassembled WGS sequence"/>
</dbReference>
<comment type="caution">
    <text evidence="1">The sequence shown here is derived from an EMBL/GenBank/DDBJ whole genome shotgun (WGS) entry which is preliminary data.</text>
</comment>
<proteinExistence type="predicted"/>
<organism evidence="1 2">
    <name type="scientific">Durusdinium trenchii</name>
    <dbReference type="NCBI Taxonomy" id="1381693"/>
    <lineage>
        <taxon>Eukaryota</taxon>
        <taxon>Sar</taxon>
        <taxon>Alveolata</taxon>
        <taxon>Dinophyceae</taxon>
        <taxon>Suessiales</taxon>
        <taxon>Symbiodiniaceae</taxon>
        <taxon>Durusdinium</taxon>
    </lineage>
</organism>
<protein>
    <submittedName>
        <fullName evidence="1">Uncharacterized protein</fullName>
    </submittedName>
</protein>
<feature type="non-terminal residue" evidence="1">
    <location>
        <position position="73"/>
    </location>
</feature>
<gene>
    <name evidence="1" type="ORF">CCMP2556_LOCUS9811</name>
</gene>
<evidence type="ECO:0000313" key="2">
    <source>
        <dbReference type="Proteomes" id="UP001642484"/>
    </source>
</evidence>
<name>A0ABP0J660_9DINO</name>
<dbReference type="EMBL" id="CAXAMN010004514">
    <property type="protein sequence ID" value="CAK9009788.1"/>
    <property type="molecule type" value="Genomic_DNA"/>
</dbReference>
<keyword evidence="2" id="KW-1185">Reference proteome</keyword>
<reference evidence="1 2" key="1">
    <citation type="submission" date="2024-02" db="EMBL/GenBank/DDBJ databases">
        <authorList>
            <person name="Chen Y."/>
            <person name="Shah S."/>
            <person name="Dougan E. K."/>
            <person name="Thang M."/>
            <person name="Chan C."/>
        </authorList>
    </citation>
    <scope>NUCLEOTIDE SEQUENCE [LARGE SCALE GENOMIC DNA]</scope>
</reference>